<dbReference type="OrthoDB" id="1442756at2"/>
<feature type="transmembrane region" description="Helical" evidence="1">
    <location>
        <begin position="75"/>
        <end position="97"/>
    </location>
</feature>
<dbReference type="RefSeq" id="WP_111628046.1">
    <property type="nucleotide sequence ID" value="NZ_QLMC01000002.1"/>
</dbReference>
<name>A0A327X5C3_LARAB</name>
<keyword evidence="1" id="KW-1133">Transmembrane helix</keyword>
<feature type="transmembrane region" description="Helical" evidence="1">
    <location>
        <begin position="148"/>
        <end position="166"/>
    </location>
</feature>
<keyword evidence="1" id="KW-0472">Membrane</keyword>
<dbReference type="EMBL" id="QLMC01000002">
    <property type="protein sequence ID" value="RAK00293.1"/>
    <property type="molecule type" value="Genomic_DNA"/>
</dbReference>
<dbReference type="Proteomes" id="UP000248790">
    <property type="component" value="Unassembled WGS sequence"/>
</dbReference>
<keyword evidence="1" id="KW-0812">Transmembrane</keyword>
<protein>
    <submittedName>
        <fullName evidence="2">Uncharacterized protein</fullName>
    </submittedName>
</protein>
<evidence type="ECO:0000313" key="3">
    <source>
        <dbReference type="Proteomes" id="UP000248790"/>
    </source>
</evidence>
<feature type="transmembrane region" description="Helical" evidence="1">
    <location>
        <begin position="12"/>
        <end position="30"/>
    </location>
</feature>
<keyword evidence="3" id="KW-1185">Reference proteome</keyword>
<sequence>MPKLFYLKHWHIILLIYAPAMAFAVGFWVIEDKKMIATLQFLRSFWIQTGLVIWFWEVGHYLYSRSRKAKAWELLLFRISLLGIVLLESFDLLALLQAFFPFATLNRVPLAGLTDRLLLLTLLPIFYRAFFVTRYLKTQQLDQRYSGPAAPVFASLLLSPIGILVIQPQLNRLALRDDSKTVRVTN</sequence>
<reference evidence="2 3" key="1">
    <citation type="submission" date="2018-06" db="EMBL/GenBank/DDBJ databases">
        <title>Genomic Encyclopedia of Archaeal and Bacterial Type Strains, Phase II (KMG-II): from individual species to whole genera.</title>
        <authorList>
            <person name="Goeker M."/>
        </authorList>
    </citation>
    <scope>NUCLEOTIDE SEQUENCE [LARGE SCALE GENOMIC DNA]</scope>
    <source>
        <strain evidence="2 3">DSM 21851</strain>
    </source>
</reference>
<feature type="transmembrane region" description="Helical" evidence="1">
    <location>
        <begin position="45"/>
        <end position="63"/>
    </location>
</feature>
<dbReference type="AlphaFoldDB" id="A0A327X5C3"/>
<gene>
    <name evidence="2" type="ORF">LX87_01995</name>
</gene>
<proteinExistence type="predicted"/>
<evidence type="ECO:0000256" key="1">
    <source>
        <dbReference type="SAM" id="Phobius"/>
    </source>
</evidence>
<accession>A0A327X5C3</accession>
<evidence type="ECO:0000313" key="2">
    <source>
        <dbReference type="EMBL" id="RAK00293.1"/>
    </source>
</evidence>
<feature type="transmembrane region" description="Helical" evidence="1">
    <location>
        <begin position="117"/>
        <end position="136"/>
    </location>
</feature>
<comment type="caution">
    <text evidence="2">The sequence shown here is derived from an EMBL/GenBank/DDBJ whole genome shotgun (WGS) entry which is preliminary data.</text>
</comment>
<organism evidence="2 3">
    <name type="scientific">Larkinella arboricola</name>
    <dbReference type="NCBI Taxonomy" id="643671"/>
    <lineage>
        <taxon>Bacteria</taxon>
        <taxon>Pseudomonadati</taxon>
        <taxon>Bacteroidota</taxon>
        <taxon>Cytophagia</taxon>
        <taxon>Cytophagales</taxon>
        <taxon>Spirosomataceae</taxon>
        <taxon>Larkinella</taxon>
    </lineage>
</organism>